<dbReference type="PROSITE" id="PS50263">
    <property type="entry name" value="CN_HYDROLASE"/>
    <property type="match status" value="1"/>
</dbReference>
<dbReference type="RefSeq" id="WP_338885940.1">
    <property type="nucleotide sequence ID" value="NZ_CP147846.1"/>
</dbReference>
<accession>A0ABZ2PCH5</accession>
<dbReference type="Pfam" id="PF00795">
    <property type="entry name" value="CN_hydrolase"/>
    <property type="match status" value="1"/>
</dbReference>
<name>A0ABZ2PCH5_9NOCA</name>
<dbReference type="CDD" id="cd07576">
    <property type="entry name" value="R-amidase_like"/>
    <property type="match status" value="1"/>
</dbReference>
<evidence type="ECO:0000313" key="4">
    <source>
        <dbReference type="Proteomes" id="UP001432000"/>
    </source>
</evidence>
<dbReference type="Gene3D" id="3.60.110.10">
    <property type="entry name" value="Carbon-nitrogen hydrolase"/>
    <property type="match status" value="1"/>
</dbReference>
<dbReference type="InterPro" id="IPR003010">
    <property type="entry name" value="C-N_Hydrolase"/>
</dbReference>
<dbReference type="PANTHER" id="PTHR23088:SF27">
    <property type="entry name" value="DEAMINATED GLUTATHIONE AMIDASE"/>
    <property type="match status" value="1"/>
</dbReference>
<organism evidence="3 4">
    <name type="scientific">Rhodococcus sovatensis</name>
    <dbReference type="NCBI Taxonomy" id="1805840"/>
    <lineage>
        <taxon>Bacteria</taxon>
        <taxon>Bacillati</taxon>
        <taxon>Actinomycetota</taxon>
        <taxon>Actinomycetes</taxon>
        <taxon>Mycobacteriales</taxon>
        <taxon>Nocardiaceae</taxon>
        <taxon>Rhodococcus</taxon>
    </lineage>
</organism>
<dbReference type="InterPro" id="IPR036526">
    <property type="entry name" value="C-N_Hydrolase_sf"/>
</dbReference>
<reference evidence="3 4" key="1">
    <citation type="submission" date="2024-03" db="EMBL/GenBank/DDBJ databases">
        <title>Natural products discovery in diverse microorganisms through a two-stage MS feature dereplication strategy.</title>
        <authorList>
            <person name="Zhang R."/>
        </authorList>
    </citation>
    <scope>NUCLEOTIDE SEQUENCE [LARGE SCALE GENOMIC DNA]</scope>
    <source>
        <strain evidence="3 4">18930</strain>
    </source>
</reference>
<gene>
    <name evidence="3" type="ORF">WDS16_14400</name>
</gene>
<dbReference type="PROSITE" id="PS01227">
    <property type="entry name" value="UPF0012"/>
    <property type="match status" value="1"/>
</dbReference>
<dbReference type="EMBL" id="CP147846">
    <property type="protein sequence ID" value="WXG66494.1"/>
    <property type="molecule type" value="Genomic_DNA"/>
</dbReference>
<comment type="similarity">
    <text evidence="1">Belongs to the carbon-nitrogen hydrolase superfamily. NIT1/NIT2 family.</text>
</comment>
<dbReference type="Proteomes" id="UP001432000">
    <property type="component" value="Chromosome"/>
</dbReference>
<evidence type="ECO:0000259" key="2">
    <source>
        <dbReference type="PROSITE" id="PS50263"/>
    </source>
</evidence>
<dbReference type="InterPro" id="IPR044083">
    <property type="entry name" value="RamA-like"/>
</dbReference>
<evidence type="ECO:0000313" key="3">
    <source>
        <dbReference type="EMBL" id="WXG66494.1"/>
    </source>
</evidence>
<dbReference type="GO" id="GO:0016787">
    <property type="term" value="F:hydrolase activity"/>
    <property type="evidence" value="ECO:0007669"/>
    <property type="project" value="UniProtKB-KW"/>
</dbReference>
<evidence type="ECO:0000256" key="1">
    <source>
        <dbReference type="ARBA" id="ARBA00010613"/>
    </source>
</evidence>
<dbReference type="InterPro" id="IPR001110">
    <property type="entry name" value="UPF0012_CS"/>
</dbReference>
<proteinExistence type="inferred from homology"/>
<dbReference type="PANTHER" id="PTHR23088">
    <property type="entry name" value="NITRILASE-RELATED"/>
    <property type="match status" value="1"/>
</dbReference>
<dbReference type="SUPFAM" id="SSF56317">
    <property type="entry name" value="Carbon-nitrogen hydrolase"/>
    <property type="match status" value="1"/>
</dbReference>
<sequence>MVAHLRATLFQGPEFSGETSDNLDVIARAAEDASSVGADILVTPEMSVTGYDIGDLVRTRAEPADGPIFDAVAALARRTGVAIVYGYPELSFQTHENAPGVYNAVQVVGADGSSLARYRKTHLFGDLDRGHFLPGAELVVQFEMNGVTCGLLTCYDVEFPEAVRAHSDSGTQWLIVPTGLMVPFDIVATHVVPARAYESQLFVAYVNRCGRETDLQYCGLSCAIGPDGAELGRAGRSQESITVDIDTAALAQSRSVNTHLADRRSDLYSADGRGSS</sequence>
<keyword evidence="3" id="KW-0378">Hydrolase</keyword>
<keyword evidence="4" id="KW-1185">Reference proteome</keyword>
<feature type="domain" description="CN hydrolase" evidence="2">
    <location>
        <begin position="5"/>
        <end position="247"/>
    </location>
</feature>
<protein>
    <submittedName>
        <fullName evidence="3">Carbon-nitrogen hydrolase family protein</fullName>
    </submittedName>
</protein>